<feature type="compositionally biased region" description="Basic residues" evidence="16">
    <location>
        <begin position="686"/>
        <end position="704"/>
    </location>
</feature>
<keyword evidence="22" id="KW-1185">Reference proteome</keyword>
<evidence type="ECO:0000256" key="13">
    <source>
        <dbReference type="ARBA" id="ARBA00023242"/>
    </source>
</evidence>
<evidence type="ECO:0000256" key="12">
    <source>
        <dbReference type="ARBA" id="ARBA00023163"/>
    </source>
</evidence>
<protein>
    <recommendedName>
        <fullName evidence="5">Histone-lysine N-methyltransferase, H3 lysine-36 specific</fullName>
        <ecNumber evidence="4">2.1.1.359</ecNumber>
    </recommendedName>
    <alternativeName>
        <fullName evidence="14">SET domain-containing protein 2</fullName>
    </alternativeName>
</protein>
<comment type="subcellular location">
    <subcellularLocation>
        <location evidence="3">Chromosome</location>
    </subcellularLocation>
    <subcellularLocation>
        <location evidence="2">Nucleus</location>
    </subcellularLocation>
</comment>
<organism evidence="21 22">
    <name type="scientific">Puccinia graminis f. sp. tritici</name>
    <dbReference type="NCBI Taxonomy" id="56615"/>
    <lineage>
        <taxon>Eukaryota</taxon>
        <taxon>Fungi</taxon>
        <taxon>Dikarya</taxon>
        <taxon>Basidiomycota</taxon>
        <taxon>Pucciniomycotina</taxon>
        <taxon>Pucciniomycetes</taxon>
        <taxon>Pucciniales</taxon>
        <taxon>Pucciniaceae</taxon>
        <taxon>Puccinia</taxon>
    </lineage>
</organism>
<evidence type="ECO:0000256" key="4">
    <source>
        <dbReference type="ARBA" id="ARBA00012178"/>
    </source>
</evidence>
<dbReference type="Pfam" id="PF00856">
    <property type="entry name" value="SET"/>
    <property type="match status" value="1"/>
</dbReference>
<feature type="compositionally biased region" description="Low complexity" evidence="16">
    <location>
        <begin position="819"/>
        <end position="835"/>
    </location>
</feature>
<dbReference type="PANTHER" id="PTHR22884">
    <property type="entry name" value="SET DOMAIN PROTEINS"/>
    <property type="match status" value="1"/>
</dbReference>
<keyword evidence="9 21" id="KW-0808">Transferase</keyword>
<feature type="region of interest" description="Disordered" evidence="16">
    <location>
        <begin position="815"/>
        <end position="983"/>
    </location>
</feature>
<evidence type="ECO:0000256" key="10">
    <source>
        <dbReference type="ARBA" id="ARBA00022691"/>
    </source>
</evidence>
<feature type="compositionally biased region" description="Basic and acidic residues" evidence="16">
    <location>
        <begin position="868"/>
        <end position="883"/>
    </location>
</feature>
<dbReference type="InterPro" id="IPR050777">
    <property type="entry name" value="SET2_Histone-Lys_MeTrsfase"/>
</dbReference>
<evidence type="ECO:0000259" key="18">
    <source>
        <dbReference type="PROSITE" id="PS50280"/>
    </source>
</evidence>
<comment type="caution">
    <text evidence="21">The sequence shown here is derived from an EMBL/GenBank/DDBJ whole genome shotgun (WGS) entry which is preliminary data.</text>
</comment>
<dbReference type="Pfam" id="PF17907">
    <property type="entry name" value="AWS"/>
    <property type="match status" value="1"/>
</dbReference>
<dbReference type="Gene3D" id="2.170.270.10">
    <property type="entry name" value="SET domain"/>
    <property type="match status" value="1"/>
</dbReference>
<feature type="compositionally biased region" description="Basic residues" evidence="16">
    <location>
        <begin position="903"/>
        <end position="924"/>
    </location>
</feature>
<dbReference type="SUPFAM" id="SSF47676">
    <property type="entry name" value="Conserved domain common to transcription factors TFIIS, elongin A, CRSP70"/>
    <property type="match status" value="1"/>
</dbReference>
<name>A0A5B0PUB4_PUCGR</name>
<feature type="compositionally biased region" description="Low complexity" evidence="16">
    <location>
        <begin position="40"/>
        <end position="87"/>
    </location>
</feature>
<keyword evidence="10" id="KW-0949">S-adenosyl-L-methionine</keyword>
<keyword evidence="7" id="KW-0678">Repressor</keyword>
<feature type="domain" description="AWS" evidence="20">
    <location>
        <begin position="142"/>
        <end position="196"/>
    </location>
</feature>
<evidence type="ECO:0000256" key="11">
    <source>
        <dbReference type="ARBA" id="ARBA00023015"/>
    </source>
</evidence>
<dbReference type="GO" id="GO:0005634">
    <property type="term" value="C:nucleus"/>
    <property type="evidence" value="ECO:0007669"/>
    <property type="project" value="UniProtKB-SubCell"/>
</dbReference>
<evidence type="ECO:0000259" key="19">
    <source>
        <dbReference type="PROSITE" id="PS50868"/>
    </source>
</evidence>
<accession>A0A5B0PUB4</accession>
<sequence>MEIEEEKTMEKETKNYEEEEEGPSRNQENKKILVEEEHQQQQQITILSQTPESQHSTSSTSITPITPAEELVSCLPSASSSSLKTSSNKPRKSKGKEKDGVPEHVQLISDLPQANHQALETFTQIDQNWYQNKSLGTTKQLEDAMVCDCTWTPGDDPSWACSEHSGCINYLTQIECLQDQCRCREKCQNQRFQKRLYAPIEIVLTPKKGFGMRLQADVPKDTFVYEYLGEVIGVKALHKRLKDYGQEGIKHFYFMELQKDQYIDATKKGGFGRFLNHSCNPNCYIGKWVVGRQLRMGIFTKRAVRGGEELTFNYNVDRYGHEAQECFCGEANCVGFLGGKTQTDLGAMDELYIDALGIVDDVENLNLKGSKTKKSKSMDIDYMPVMKPIPLKDVPKVAAAIRQSTSNRKILSKLLRRIMITTDQAVQKQLMRLHGFSLMSMILNEYLSDQEIVQTILEILLKWPLITKNKIVSTNIEETVMKLSDNPSEVIQTLAAEVIKMWVALEVSYRIPKDKKNGEVADGSKRKAEALLDQIFSKRLRDSNARKDIGGLKLVSEKAFIRPEAAKRIDPQTIKPENLTLPPDWAFERTAEGRPYYYHVAIRETQWTVPTAADVALMDRRLAEQIARQKAAAANVEDIVAKAKAEAEEIRKASEAQRASEEAEKARLKSLHSDRKDKLRPSRSSSSHHHHHHHQQHHHHRKKNSKELPPGGSAKASSSDLKNELNNPAKDKKMLRLFSNVVVHTMSRYKDSLDHEQFKRRAKELTNILCEKERKSTHYQSEMYEEMSAAKEMKIKAFTKDWMVKLLTRKGIEIPPPSSTATTTTTTTTMASTSTGKKPMTMLEERGGGRAEDRALGSSTADYQGYKAADDRPSEAPEPDRHPIPSSSSNPSSCQSDPDSRPHPRTQNRSRHRSRTRSRSRSRSRTGSGDRTFVDNRHSGSHRTLDPTFRPPNSSPQRDRYPLQDPTRAGRAAKPSRRSPSPL</sequence>
<dbReference type="PROSITE" id="PS01159">
    <property type="entry name" value="WW_DOMAIN_1"/>
    <property type="match status" value="1"/>
</dbReference>
<feature type="compositionally biased region" description="Low complexity" evidence="16">
    <location>
        <begin position="884"/>
        <end position="897"/>
    </location>
</feature>
<feature type="compositionally biased region" description="Polar residues" evidence="16">
    <location>
        <begin position="715"/>
        <end position="726"/>
    </location>
</feature>
<dbReference type="GO" id="GO:0032259">
    <property type="term" value="P:methylation"/>
    <property type="evidence" value="ECO:0007669"/>
    <property type="project" value="UniProtKB-KW"/>
</dbReference>
<comment type="catalytic activity">
    <reaction evidence="15">
        <text>L-lysyl(36)-[histone H3] + 3 S-adenosyl-L-methionine = N(6),N(6),N(6)-trimethyl-L-lysyl(36)-[histone H3] + 3 S-adenosyl-L-homocysteine + 3 H(+)</text>
        <dbReference type="Rhea" id="RHEA:60324"/>
        <dbReference type="Rhea" id="RHEA-COMP:9785"/>
        <dbReference type="Rhea" id="RHEA-COMP:15536"/>
        <dbReference type="ChEBI" id="CHEBI:15378"/>
        <dbReference type="ChEBI" id="CHEBI:29969"/>
        <dbReference type="ChEBI" id="CHEBI:57856"/>
        <dbReference type="ChEBI" id="CHEBI:59789"/>
        <dbReference type="ChEBI" id="CHEBI:61961"/>
        <dbReference type="EC" id="2.1.1.359"/>
    </reaction>
</comment>
<dbReference type="InterPro" id="IPR017923">
    <property type="entry name" value="TFIIS_N"/>
</dbReference>
<evidence type="ECO:0000256" key="14">
    <source>
        <dbReference type="ARBA" id="ARBA00030091"/>
    </source>
</evidence>
<dbReference type="GO" id="GO:0006355">
    <property type="term" value="P:regulation of DNA-templated transcription"/>
    <property type="evidence" value="ECO:0007669"/>
    <property type="project" value="InterPro"/>
</dbReference>
<evidence type="ECO:0000259" key="20">
    <source>
        <dbReference type="PROSITE" id="PS51215"/>
    </source>
</evidence>
<keyword evidence="6" id="KW-0158">Chromosome</keyword>
<feature type="region of interest" description="Disordered" evidence="16">
    <location>
        <begin position="1"/>
        <end position="101"/>
    </location>
</feature>
<feature type="domain" description="SET" evidence="18">
    <location>
        <begin position="198"/>
        <end position="315"/>
    </location>
</feature>
<dbReference type="FunFam" id="2.170.270.10:FF:000062">
    <property type="entry name" value="Histone-lysine N-methyltransferase, H3 lysine-36 specific"/>
    <property type="match status" value="1"/>
</dbReference>
<dbReference type="Proteomes" id="UP000324748">
    <property type="component" value="Unassembled WGS sequence"/>
</dbReference>
<dbReference type="GO" id="GO:0005694">
    <property type="term" value="C:chromosome"/>
    <property type="evidence" value="ECO:0007669"/>
    <property type="project" value="UniProtKB-SubCell"/>
</dbReference>
<dbReference type="InterPro" id="IPR003616">
    <property type="entry name" value="Post-SET_dom"/>
</dbReference>
<dbReference type="InterPro" id="IPR001214">
    <property type="entry name" value="SET_dom"/>
</dbReference>
<dbReference type="PROSITE" id="PS51215">
    <property type="entry name" value="AWS"/>
    <property type="match status" value="1"/>
</dbReference>
<proteinExistence type="predicted"/>
<keyword evidence="13" id="KW-0539">Nucleus</keyword>
<dbReference type="EC" id="2.1.1.359" evidence="4"/>
<keyword evidence="11" id="KW-0805">Transcription regulation</keyword>
<dbReference type="SMART" id="SM00570">
    <property type="entry name" value="AWS"/>
    <property type="match status" value="1"/>
</dbReference>
<dbReference type="AlphaFoldDB" id="A0A5B0PUB4"/>
<dbReference type="OrthoDB" id="422362at2759"/>
<dbReference type="EMBL" id="VSWC01000041">
    <property type="protein sequence ID" value="KAA1104302.1"/>
    <property type="molecule type" value="Genomic_DNA"/>
</dbReference>
<dbReference type="InterPro" id="IPR038190">
    <property type="entry name" value="SRI_sf"/>
</dbReference>
<dbReference type="SMART" id="SM00317">
    <property type="entry name" value="SET"/>
    <property type="match status" value="1"/>
</dbReference>
<evidence type="ECO:0000313" key="21">
    <source>
        <dbReference type="EMBL" id="KAA1104302.1"/>
    </source>
</evidence>
<dbReference type="CDD" id="cd19172">
    <property type="entry name" value="SET_SETD2"/>
    <property type="match status" value="1"/>
</dbReference>
<dbReference type="InterPro" id="IPR044437">
    <property type="entry name" value="SETD2/Set2_SET"/>
</dbReference>
<dbReference type="Pfam" id="PF08711">
    <property type="entry name" value="Med26"/>
    <property type="match status" value="1"/>
</dbReference>
<dbReference type="InterPro" id="IPR006560">
    <property type="entry name" value="AWS_dom"/>
</dbReference>
<dbReference type="PROSITE" id="PS51568">
    <property type="entry name" value="SAM_MT43_SET2_1"/>
    <property type="match status" value="1"/>
</dbReference>
<dbReference type="InterPro" id="IPR036020">
    <property type="entry name" value="WW_dom_sf"/>
</dbReference>
<gene>
    <name evidence="21" type="primary">SET2_1</name>
    <name evidence="21" type="ORF">PGT21_018546</name>
</gene>
<evidence type="ECO:0000256" key="6">
    <source>
        <dbReference type="ARBA" id="ARBA00022454"/>
    </source>
</evidence>
<dbReference type="Pfam" id="PF00397">
    <property type="entry name" value="WW"/>
    <property type="match status" value="1"/>
</dbReference>
<evidence type="ECO:0000256" key="2">
    <source>
        <dbReference type="ARBA" id="ARBA00004123"/>
    </source>
</evidence>
<dbReference type="GO" id="GO:0140955">
    <property type="term" value="F:histone H3K36 trimethyltransferase activity"/>
    <property type="evidence" value="ECO:0007669"/>
    <property type="project" value="UniProtKB-EC"/>
</dbReference>
<evidence type="ECO:0000259" key="17">
    <source>
        <dbReference type="PROSITE" id="PS50020"/>
    </source>
</evidence>
<comment type="function">
    <text evidence="1">Histone methyltransferase that trimethylates histone H3 'Lys-36' forming H3K36me3. Involved in transcription elongation as well as in transcription repression.</text>
</comment>
<dbReference type="InterPro" id="IPR013257">
    <property type="entry name" value="SRI"/>
</dbReference>
<feature type="compositionally biased region" description="Basic and acidic residues" evidence="16">
    <location>
        <begin position="652"/>
        <end position="680"/>
    </location>
</feature>
<feature type="domain" description="WW" evidence="17">
    <location>
        <begin position="579"/>
        <end position="612"/>
    </location>
</feature>
<evidence type="ECO:0000256" key="8">
    <source>
        <dbReference type="ARBA" id="ARBA00022603"/>
    </source>
</evidence>
<reference evidence="21 22" key="1">
    <citation type="submission" date="2019-05" db="EMBL/GenBank/DDBJ databases">
        <title>Emergence of the Ug99 lineage of the wheat stem rust pathogen through somatic hybridization.</title>
        <authorList>
            <person name="Li F."/>
            <person name="Upadhyaya N.M."/>
            <person name="Sperschneider J."/>
            <person name="Matny O."/>
            <person name="Nguyen-Phuc H."/>
            <person name="Mago R."/>
            <person name="Raley C."/>
            <person name="Miller M.E."/>
            <person name="Silverstein K.A.T."/>
            <person name="Henningsen E."/>
            <person name="Hirsch C.D."/>
            <person name="Visser B."/>
            <person name="Pretorius Z.A."/>
            <person name="Steffenson B.J."/>
            <person name="Schwessinger B."/>
            <person name="Dodds P.N."/>
            <person name="Figueroa M."/>
        </authorList>
    </citation>
    <scope>NUCLEOTIDE SEQUENCE [LARGE SCALE GENOMIC DNA]</scope>
    <source>
        <strain evidence="21">21-0</strain>
    </source>
</reference>
<dbReference type="Gene3D" id="2.20.70.10">
    <property type="match status" value="1"/>
</dbReference>
<feature type="compositionally biased region" description="Basic and acidic residues" evidence="16">
    <location>
        <begin position="843"/>
        <end position="855"/>
    </location>
</feature>
<dbReference type="SUPFAM" id="SSF51045">
    <property type="entry name" value="WW domain"/>
    <property type="match status" value="1"/>
</dbReference>
<evidence type="ECO:0000256" key="5">
    <source>
        <dbReference type="ARBA" id="ARBA00018028"/>
    </source>
</evidence>
<dbReference type="InterPro" id="IPR001202">
    <property type="entry name" value="WW_dom"/>
</dbReference>
<feature type="domain" description="Post-SET" evidence="19">
    <location>
        <begin position="322"/>
        <end position="338"/>
    </location>
</feature>
<evidence type="ECO:0000256" key="1">
    <source>
        <dbReference type="ARBA" id="ARBA00003901"/>
    </source>
</evidence>
<dbReference type="SUPFAM" id="SSF82199">
    <property type="entry name" value="SET domain"/>
    <property type="match status" value="1"/>
</dbReference>
<dbReference type="FunFam" id="2.20.70.10:FF:000137">
    <property type="entry name" value="Histone-lysine N-methyltransferase"/>
    <property type="match status" value="1"/>
</dbReference>
<evidence type="ECO:0000256" key="15">
    <source>
        <dbReference type="ARBA" id="ARBA00047545"/>
    </source>
</evidence>
<feature type="compositionally biased region" description="Basic and acidic residues" evidence="16">
    <location>
        <begin position="1"/>
        <end position="16"/>
    </location>
</feature>
<evidence type="ECO:0000256" key="3">
    <source>
        <dbReference type="ARBA" id="ARBA00004286"/>
    </source>
</evidence>
<evidence type="ECO:0000256" key="9">
    <source>
        <dbReference type="ARBA" id="ARBA00022679"/>
    </source>
</evidence>
<dbReference type="PROSITE" id="PS50868">
    <property type="entry name" value="POST_SET"/>
    <property type="match status" value="1"/>
</dbReference>
<dbReference type="PROSITE" id="PS50280">
    <property type="entry name" value="SET"/>
    <property type="match status" value="1"/>
</dbReference>
<dbReference type="Gene3D" id="1.10.1740.100">
    <property type="entry name" value="Set2, Rpb1 interacting domain"/>
    <property type="match status" value="1"/>
</dbReference>
<dbReference type="SMART" id="SM00508">
    <property type="entry name" value="PostSET"/>
    <property type="match status" value="1"/>
</dbReference>
<dbReference type="CDD" id="cd00201">
    <property type="entry name" value="WW"/>
    <property type="match status" value="1"/>
</dbReference>
<keyword evidence="12" id="KW-0804">Transcription</keyword>
<dbReference type="InterPro" id="IPR046341">
    <property type="entry name" value="SET_dom_sf"/>
</dbReference>
<dbReference type="PROSITE" id="PS50020">
    <property type="entry name" value="WW_DOMAIN_2"/>
    <property type="match status" value="1"/>
</dbReference>
<evidence type="ECO:0000313" key="22">
    <source>
        <dbReference type="Proteomes" id="UP000324748"/>
    </source>
</evidence>
<dbReference type="InterPro" id="IPR025788">
    <property type="entry name" value="Set2_fungi"/>
</dbReference>
<keyword evidence="8 21" id="KW-0489">Methyltransferase</keyword>
<feature type="compositionally biased region" description="Basic and acidic residues" evidence="16">
    <location>
        <begin position="27"/>
        <end position="39"/>
    </location>
</feature>
<dbReference type="Pfam" id="PF08236">
    <property type="entry name" value="SRI"/>
    <property type="match status" value="1"/>
</dbReference>
<dbReference type="InterPro" id="IPR035441">
    <property type="entry name" value="TFIIS/LEDGF_dom_sf"/>
</dbReference>
<evidence type="ECO:0000256" key="16">
    <source>
        <dbReference type="SAM" id="MobiDB-lite"/>
    </source>
</evidence>
<dbReference type="SMART" id="SM00456">
    <property type="entry name" value="WW"/>
    <property type="match status" value="1"/>
</dbReference>
<evidence type="ECO:0000256" key="7">
    <source>
        <dbReference type="ARBA" id="ARBA00022491"/>
    </source>
</evidence>
<feature type="region of interest" description="Disordered" evidence="16">
    <location>
        <begin position="652"/>
        <end position="728"/>
    </location>
</feature>